<dbReference type="Gene3D" id="2.60.200.20">
    <property type="match status" value="1"/>
</dbReference>
<gene>
    <name evidence="3" type="ORF">GCM10007938_16080</name>
</gene>
<evidence type="ECO:0000313" key="3">
    <source>
        <dbReference type="EMBL" id="GLT17830.1"/>
    </source>
</evidence>
<protein>
    <recommendedName>
        <fullName evidence="5">EscD/YscD/HrpQ family type III secretion system inner membrane ring protein</fullName>
    </recommendedName>
</protein>
<reference evidence="4" key="1">
    <citation type="journal article" date="2019" name="Int. J. Syst. Evol. Microbiol.">
        <title>The Global Catalogue of Microorganisms (GCM) 10K type strain sequencing project: providing services to taxonomists for standard genome sequencing and annotation.</title>
        <authorList>
            <consortium name="The Broad Institute Genomics Platform"/>
            <consortium name="The Broad Institute Genome Sequencing Center for Infectious Disease"/>
            <person name="Wu L."/>
            <person name="Ma J."/>
        </authorList>
    </citation>
    <scope>NUCLEOTIDE SEQUENCE [LARGE SCALE GENOMIC DNA]</scope>
    <source>
        <strain evidence="4">NBRC 108723</strain>
    </source>
</reference>
<keyword evidence="4" id="KW-1185">Reference proteome</keyword>
<comment type="caution">
    <text evidence="3">The sequence shown here is derived from an EMBL/GenBank/DDBJ whole genome shotgun (WGS) entry which is preliminary data.</text>
</comment>
<dbReference type="InterPro" id="IPR008984">
    <property type="entry name" value="SMAD_FHA_dom_sf"/>
</dbReference>
<dbReference type="InterPro" id="IPR012843">
    <property type="entry name" value="YscD"/>
</dbReference>
<dbReference type="Pfam" id="PF23893">
    <property type="entry name" value="Y4YQ_C"/>
    <property type="match status" value="1"/>
</dbReference>
<dbReference type="SUPFAM" id="SSF49879">
    <property type="entry name" value="SMAD/FHA domain"/>
    <property type="match status" value="1"/>
</dbReference>
<organism evidence="3 4">
    <name type="scientific">Vibrio zhanjiangensis</name>
    <dbReference type="NCBI Taxonomy" id="1046128"/>
    <lineage>
        <taxon>Bacteria</taxon>
        <taxon>Pseudomonadati</taxon>
        <taxon>Pseudomonadota</taxon>
        <taxon>Gammaproteobacteria</taxon>
        <taxon>Vibrionales</taxon>
        <taxon>Vibrionaceae</taxon>
        <taxon>Vibrio</taxon>
    </lineage>
</organism>
<dbReference type="EMBL" id="BSPW01000027">
    <property type="protein sequence ID" value="GLT17830.1"/>
    <property type="molecule type" value="Genomic_DNA"/>
</dbReference>
<sequence>MTWTLKVLSGKHSGAEMVLDKKHIIIGSCHEGADCVLTDIGLADTAMQITVNDKIIALKELNNAKWYINGKVQRTSLSSIAPYDVVQIGAIAFTVGKVDATWPTINLPQQPRFRFPWTGVLFSGLLCIGSLNASFYSSNNSIKNNTIDIRPALEQSSTSPTDSKNFGLIVSEQDKRTFVTGYIQDRSTSNTARRQIEANSEFPLIWKVHRIDKLTTSIQTLLNEHNLYGYDVSVDLEGRATIKGVVSDQLSTATLATSIKKEIPGLSKVTFNTTKASEVILWLNQSIDKMGLYTTGASNYQKHILISGKTNTLQKAQIHQLIDSANSKFGNQVPIQYQPFIDPEGMLPPIRAVSTSFTPYLELSNGQKYLKNSIIGDGFTIKEITEDGISLLKDKQIIWIGAAG</sequence>
<feature type="domain" description="YscD cytoplasmic" evidence="1">
    <location>
        <begin position="6"/>
        <end position="97"/>
    </location>
</feature>
<name>A0ABQ6EXB4_9VIBR</name>
<dbReference type="Proteomes" id="UP001157138">
    <property type="component" value="Unassembled WGS sequence"/>
</dbReference>
<dbReference type="Pfam" id="PF16697">
    <property type="entry name" value="Yop-YscD_cpl"/>
    <property type="match status" value="1"/>
</dbReference>
<evidence type="ECO:0000259" key="1">
    <source>
        <dbReference type="Pfam" id="PF16697"/>
    </source>
</evidence>
<accession>A0ABQ6EXB4</accession>
<evidence type="ECO:0000313" key="4">
    <source>
        <dbReference type="Proteomes" id="UP001157138"/>
    </source>
</evidence>
<evidence type="ECO:0008006" key="5">
    <source>
        <dbReference type="Google" id="ProtNLM"/>
    </source>
</evidence>
<proteinExistence type="predicted"/>
<dbReference type="NCBIfam" id="TIGR02500">
    <property type="entry name" value="type_III_yscD"/>
    <property type="match status" value="1"/>
</dbReference>
<dbReference type="InterPro" id="IPR057770">
    <property type="entry name" value="YscD/Y4YQ_C"/>
</dbReference>
<feature type="domain" description="YscD/Y4YQ C-terminal" evidence="2">
    <location>
        <begin position="350"/>
        <end position="398"/>
    </location>
</feature>
<dbReference type="RefSeq" id="WP_284191730.1">
    <property type="nucleotide sequence ID" value="NZ_BSPW01000027.1"/>
</dbReference>
<dbReference type="InterPro" id="IPR032030">
    <property type="entry name" value="YscD_cytoplasmic_dom"/>
</dbReference>
<evidence type="ECO:0000259" key="2">
    <source>
        <dbReference type="Pfam" id="PF23893"/>
    </source>
</evidence>